<evidence type="ECO:0000313" key="3">
    <source>
        <dbReference type="Proteomes" id="UP000274556"/>
    </source>
</evidence>
<gene>
    <name evidence="2" type="ORF">BDD21_0992</name>
</gene>
<dbReference type="SMART" id="SM00530">
    <property type="entry name" value="HTH_XRE"/>
    <property type="match status" value="1"/>
</dbReference>
<dbReference type="SUPFAM" id="SSF47413">
    <property type="entry name" value="lambda repressor-like DNA-binding domains"/>
    <property type="match status" value="1"/>
</dbReference>
<dbReference type="OrthoDB" id="7365273at2"/>
<feature type="domain" description="HTH cro/C1-type" evidence="1">
    <location>
        <begin position="19"/>
        <end position="74"/>
    </location>
</feature>
<protein>
    <submittedName>
        <fullName evidence="2">Helix-turn-helix protein</fullName>
    </submittedName>
</protein>
<dbReference type="AlphaFoldDB" id="A0A495V4P0"/>
<sequence length="110" mass="12447">MSRLLSPTTRQALKLLGGLIEEGRIRKGWSRESLAERVGVGALTIRRVTQGEPGVAIGTYFEAASLLDIPLFEQASLRELDREVARQSEKLTLLPSRIRRQREDRLDDDF</sequence>
<accession>A0A495V4P0</accession>
<evidence type="ECO:0000259" key="1">
    <source>
        <dbReference type="SMART" id="SM00530"/>
    </source>
</evidence>
<dbReference type="EMBL" id="RBXL01000001">
    <property type="protein sequence ID" value="RKT43640.1"/>
    <property type="molecule type" value="Genomic_DNA"/>
</dbReference>
<keyword evidence="3" id="KW-1185">Reference proteome</keyword>
<dbReference type="InterPro" id="IPR010982">
    <property type="entry name" value="Lambda_DNA-bd_dom_sf"/>
</dbReference>
<reference evidence="2 3" key="1">
    <citation type="submission" date="2018-10" db="EMBL/GenBank/DDBJ databases">
        <title>Genomic Encyclopedia of Archaeal and Bacterial Type Strains, Phase II (KMG-II): from individual species to whole genera.</title>
        <authorList>
            <person name="Goeker M."/>
        </authorList>
    </citation>
    <scope>NUCLEOTIDE SEQUENCE [LARGE SCALE GENOMIC DNA]</scope>
    <source>
        <strain evidence="2 3">DSM 235</strain>
    </source>
</reference>
<proteinExistence type="predicted"/>
<comment type="caution">
    <text evidence="2">The sequence shown here is derived from an EMBL/GenBank/DDBJ whole genome shotgun (WGS) entry which is preliminary data.</text>
</comment>
<dbReference type="GO" id="GO:0003677">
    <property type="term" value="F:DNA binding"/>
    <property type="evidence" value="ECO:0007669"/>
    <property type="project" value="InterPro"/>
</dbReference>
<dbReference type="RefSeq" id="WP_120796183.1">
    <property type="nucleotide sequence ID" value="NZ_RBXL01000001.1"/>
</dbReference>
<dbReference type="Pfam" id="PF01381">
    <property type="entry name" value="HTH_3"/>
    <property type="match status" value="1"/>
</dbReference>
<dbReference type="Proteomes" id="UP000274556">
    <property type="component" value="Unassembled WGS sequence"/>
</dbReference>
<name>A0A495V4P0_9GAMM</name>
<organism evidence="2 3">
    <name type="scientific">Thiocapsa rosea</name>
    <dbReference type="NCBI Taxonomy" id="69360"/>
    <lineage>
        <taxon>Bacteria</taxon>
        <taxon>Pseudomonadati</taxon>
        <taxon>Pseudomonadota</taxon>
        <taxon>Gammaproteobacteria</taxon>
        <taxon>Chromatiales</taxon>
        <taxon>Chromatiaceae</taxon>
        <taxon>Thiocapsa</taxon>
    </lineage>
</organism>
<evidence type="ECO:0000313" key="2">
    <source>
        <dbReference type="EMBL" id="RKT43640.1"/>
    </source>
</evidence>
<dbReference type="InterPro" id="IPR001387">
    <property type="entry name" value="Cro/C1-type_HTH"/>
</dbReference>
<dbReference type="CDD" id="cd00093">
    <property type="entry name" value="HTH_XRE"/>
    <property type="match status" value="1"/>
</dbReference>
<dbReference type="Gene3D" id="1.10.260.40">
    <property type="entry name" value="lambda repressor-like DNA-binding domains"/>
    <property type="match status" value="1"/>
</dbReference>